<sequence>MTEHSLHHRRDGQSVLMKHGPVHRRQILRWLADAPITDCQLLPWGSNYTFAVMLEPAGAEPLVAVYKPRRGEVPLWDFPSGTLYKREYASYVLSRAMGWYFIPPTVIRDGPHGIGTIQLYIEPDEMPLRGLAGQRCREQELRQIALFDLITNNADRKASHYFIGRYDRRVWGIDHGLTFHVDPKLRTVLWDFCGEIIGPELLAPLRHALRHRTLLERLLRPYLASAELERLWQRIRNVCDRPIFPLLNPRRNIPYGW</sequence>
<evidence type="ECO:0008006" key="2">
    <source>
        <dbReference type="Google" id="ProtNLM"/>
    </source>
</evidence>
<accession>A0A831TAY0</accession>
<name>A0A831TAY0_9BACT</name>
<evidence type="ECO:0000313" key="1">
    <source>
        <dbReference type="EMBL" id="HEG91063.1"/>
    </source>
</evidence>
<dbReference type="EMBL" id="DSIY01000157">
    <property type="protein sequence ID" value="HEG91063.1"/>
    <property type="molecule type" value="Genomic_DNA"/>
</dbReference>
<reference evidence="1" key="1">
    <citation type="journal article" date="2020" name="mSystems">
        <title>Genome- and Community-Level Interaction Insights into Carbon Utilization and Element Cycling Functions of Hydrothermarchaeota in Hydrothermal Sediment.</title>
        <authorList>
            <person name="Zhou Z."/>
            <person name="Liu Y."/>
            <person name="Xu W."/>
            <person name="Pan J."/>
            <person name="Luo Z.H."/>
            <person name="Li M."/>
        </authorList>
    </citation>
    <scope>NUCLEOTIDE SEQUENCE [LARGE SCALE GENOMIC DNA]</scope>
    <source>
        <strain evidence="1">SpSt-210</strain>
    </source>
</reference>
<proteinExistence type="predicted"/>
<protein>
    <recommendedName>
        <fullName evidence="2">SCO1664 family protein</fullName>
    </recommendedName>
</protein>
<gene>
    <name evidence="1" type="ORF">ENP34_06440</name>
</gene>
<dbReference type="AlphaFoldDB" id="A0A831TAY0"/>
<organism evidence="1">
    <name type="scientific">Thermorudis peleae</name>
    <dbReference type="NCBI Taxonomy" id="1382356"/>
    <lineage>
        <taxon>Bacteria</taxon>
        <taxon>Pseudomonadati</taxon>
        <taxon>Thermomicrobiota</taxon>
        <taxon>Thermomicrobia</taxon>
        <taxon>Thermomicrobia incertae sedis</taxon>
        <taxon>Thermorudis</taxon>
    </lineage>
</organism>
<comment type="caution">
    <text evidence="1">The sequence shown here is derived from an EMBL/GenBank/DDBJ whole genome shotgun (WGS) entry which is preliminary data.</text>
</comment>